<dbReference type="EMBL" id="JAFCJH010000076">
    <property type="protein sequence ID" value="MBR0801278.1"/>
    <property type="molecule type" value="Genomic_DNA"/>
</dbReference>
<evidence type="ECO:0000313" key="1">
    <source>
        <dbReference type="EMBL" id="MBR0801278.1"/>
    </source>
</evidence>
<organism evidence="1 2">
    <name type="scientific">Bradyrhizobium jicamae</name>
    <dbReference type="NCBI Taxonomy" id="280332"/>
    <lineage>
        <taxon>Bacteria</taxon>
        <taxon>Pseudomonadati</taxon>
        <taxon>Pseudomonadota</taxon>
        <taxon>Alphaproteobacteria</taxon>
        <taxon>Hyphomicrobiales</taxon>
        <taxon>Nitrobacteraceae</taxon>
        <taxon>Bradyrhizobium</taxon>
    </lineage>
</organism>
<dbReference type="RefSeq" id="WP_212495379.1">
    <property type="nucleotide sequence ID" value="NZ_JAFCJH010000076.1"/>
</dbReference>
<dbReference type="Proteomes" id="UP001315278">
    <property type="component" value="Unassembled WGS sequence"/>
</dbReference>
<proteinExistence type="predicted"/>
<gene>
    <name evidence="1" type="ORF">JQ615_38615</name>
</gene>
<reference evidence="2" key="1">
    <citation type="journal article" date="2021" name="ISME J.">
        <title>Evolutionary origin and ecological implication of a unique nif island in free-living Bradyrhizobium lineages.</title>
        <authorList>
            <person name="Tao J."/>
        </authorList>
    </citation>
    <scope>NUCLEOTIDE SEQUENCE [LARGE SCALE GENOMIC DNA]</scope>
    <source>
        <strain evidence="2">SZCCT0434</strain>
    </source>
</reference>
<sequence length="53" mass="5847">MLEENHHCRFQPSVKAAGFGDKATPAYTAGLKYAIEQGWLEPVHESGTSVRMV</sequence>
<protein>
    <submittedName>
        <fullName evidence="1">Uncharacterized protein</fullName>
    </submittedName>
</protein>
<evidence type="ECO:0000313" key="2">
    <source>
        <dbReference type="Proteomes" id="UP001315278"/>
    </source>
</evidence>
<name>A0ABS5FWZ6_9BRAD</name>
<comment type="caution">
    <text evidence="1">The sequence shown here is derived from an EMBL/GenBank/DDBJ whole genome shotgun (WGS) entry which is preliminary data.</text>
</comment>
<keyword evidence="2" id="KW-1185">Reference proteome</keyword>
<accession>A0ABS5FWZ6</accession>